<gene>
    <name evidence="1" type="ORF">PGLA1383_LOCUS43293</name>
</gene>
<organism evidence="1 2">
    <name type="scientific">Polarella glacialis</name>
    <name type="common">Dinoflagellate</name>
    <dbReference type="NCBI Taxonomy" id="89957"/>
    <lineage>
        <taxon>Eukaryota</taxon>
        <taxon>Sar</taxon>
        <taxon>Alveolata</taxon>
        <taxon>Dinophyceae</taxon>
        <taxon>Suessiales</taxon>
        <taxon>Suessiaceae</taxon>
        <taxon>Polarella</taxon>
    </lineage>
</organism>
<dbReference type="EMBL" id="CAJNNV010028961">
    <property type="protein sequence ID" value="CAE8626362.1"/>
    <property type="molecule type" value="Genomic_DNA"/>
</dbReference>
<keyword evidence="2" id="KW-1185">Reference proteome</keyword>
<accession>A0A813GN01</accession>
<protein>
    <submittedName>
        <fullName evidence="1">Uncharacterized protein</fullName>
    </submittedName>
</protein>
<reference evidence="1" key="1">
    <citation type="submission" date="2021-02" db="EMBL/GenBank/DDBJ databases">
        <authorList>
            <person name="Dougan E. K."/>
            <person name="Rhodes N."/>
            <person name="Thang M."/>
            <person name="Chan C."/>
        </authorList>
    </citation>
    <scope>NUCLEOTIDE SEQUENCE</scope>
</reference>
<dbReference type="Proteomes" id="UP000654075">
    <property type="component" value="Unassembled WGS sequence"/>
</dbReference>
<dbReference type="AlphaFoldDB" id="A0A813GN01"/>
<evidence type="ECO:0000313" key="2">
    <source>
        <dbReference type="Proteomes" id="UP000654075"/>
    </source>
</evidence>
<name>A0A813GN01_POLGL</name>
<evidence type="ECO:0000313" key="1">
    <source>
        <dbReference type="EMBL" id="CAE8626362.1"/>
    </source>
</evidence>
<sequence>MAAAAGGPVGRCSAGQLCSGQRELQRLGVVAQQMILEGRVGAVRIRTAQSDLCVTIGYAPVNPDSVTKRYAEQTHAGNIDAAWKVTTVFHMATDIPATKRSLAVVSGCAVAMLSQPWPPASGLWVCLFFEMHY</sequence>
<comment type="caution">
    <text evidence="1">The sequence shown here is derived from an EMBL/GenBank/DDBJ whole genome shotgun (WGS) entry which is preliminary data.</text>
</comment>
<proteinExistence type="predicted"/>